<dbReference type="InterPro" id="IPR001584">
    <property type="entry name" value="Integrase_cat-core"/>
</dbReference>
<evidence type="ECO:0000256" key="9">
    <source>
        <dbReference type="ARBA" id="ARBA00022759"/>
    </source>
</evidence>
<gene>
    <name evidence="23" type="ORF">O181_007897</name>
</gene>
<sequence length="617" mass="70698">MFNNPSLFTSFTPRTQTIKLADGSTIHATGIGTIKLELHHCFLELKNCLLVKSLAYNLISLGAIMKPNFKIITKENKTFNLLNQNNELILNGTYNTGNFELTVNQNKALAIKTTDQISKTLHQLAGNPSLDYLKKMFPNHNLDELVCTTCSLAKLTKTPFKGHFPIPEQKLQFLHGDLFGPIETPLNSAYKYCLRVMDGYSRYVWVVFLRAKSDVEFHLQKLFNRIECQSNLRISNFVSDNGTEFKNQKLNRFYETKGITHLTTAPYTPQQNPFAERGNRTTITKGRCLLIDSGINQSFWAEAIRTADYLENLTPKKVLNYSTLYNKWFDRPPSYKHLQPFGCKCIFLNNIQQGKFTERGSEGIFLGLDLKINTNNPPLADLEFNNPVTTTPEINSLETEVEYPEPIKEQIPNGEDIPTINENKKRNPKTHYEWIPENCPPPKEIHGEVGDPQNIVNSNQRHKHMANYAIHSINDDPKTYRQAMNCQFSDKWSKAIQTELENMEKHCVWSPITKTTIEGENPLSTTWAFKQKTDENGHLTKFKARLCIRGFHQREGLDYGDVFSPTGRLTSLRLLLTMCHIKRFPVEQMDVKCAFLNGKPDKDQMVTTNFNQPNTSN</sequence>
<keyword evidence="6" id="KW-0540">Nuclease</keyword>
<proteinExistence type="predicted"/>
<keyword evidence="14" id="KW-0229">DNA integration</keyword>
<dbReference type="PROSITE" id="PS50994">
    <property type="entry name" value="INTEGRASE"/>
    <property type="match status" value="1"/>
</dbReference>
<dbReference type="GO" id="GO:0008233">
    <property type="term" value="F:peptidase activity"/>
    <property type="evidence" value="ECO:0007669"/>
    <property type="project" value="UniProtKB-KW"/>
</dbReference>
<dbReference type="InterPro" id="IPR036397">
    <property type="entry name" value="RNaseH_sf"/>
</dbReference>
<dbReference type="PANTHER" id="PTHR42648:SF11">
    <property type="entry name" value="TRANSPOSON TY4-P GAG-POL POLYPROTEIN"/>
    <property type="match status" value="1"/>
</dbReference>
<organism evidence="23 24">
    <name type="scientific">Austropuccinia psidii MF-1</name>
    <dbReference type="NCBI Taxonomy" id="1389203"/>
    <lineage>
        <taxon>Eukaryota</taxon>
        <taxon>Fungi</taxon>
        <taxon>Dikarya</taxon>
        <taxon>Basidiomycota</taxon>
        <taxon>Pucciniomycotina</taxon>
        <taxon>Pucciniomycetes</taxon>
        <taxon>Pucciniales</taxon>
        <taxon>Sphaerophragmiaceae</taxon>
        <taxon>Austropuccinia</taxon>
    </lineage>
</organism>
<dbReference type="Pfam" id="PF22936">
    <property type="entry name" value="Pol_BBD"/>
    <property type="match status" value="1"/>
</dbReference>
<keyword evidence="15" id="KW-0695">RNA-directed DNA polymerase</keyword>
<keyword evidence="16" id="KW-0808">Transferase</keyword>
<dbReference type="GO" id="GO:0006310">
    <property type="term" value="P:DNA recombination"/>
    <property type="evidence" value="ECO:0007669"/>
    <property type="project" value="UniProtKB-KW"/>
</dbReference>
<evidence type="ECO:0000256" key="20">
    <source>
        <dbReference type="ARBA" id="ARBA00048173"/>
    </source>
</evidence>
<keyword evidence="10" id="KW-0378">Hydrolase</keyword>
<dbReference type="GO" id="GO:0005634">
    <property type="term" value="C:nucleus"/>
    <property type="evidence" value="ECO:0007669"/>
    <property type="project" value="UniProtKB-ARBA"/>
</dbReference>
<evidence type="ECO:0000313" key="23">
    <source>
        <dbReference type="EMBL" id="MBW0468182.1"/>
    </source>
</evidence>
<evidence type="ECO:0000256" key="21">
    <source>
        <dbReference type="ARBA" id="ARBA00049244"/>
    </source>
</evidence>
<reference evidence="23" key="1">
    <citation type="submission" date="2021-03" db="EMBL/GenBank/DDBJ databases">
        <title>Draft genome sequence of rust myrtle Austropuccinia psidii MF-1, a brazilian biotype.</title>
        <authorList>
            <person name="Quecine M.C."/>
            <person name="Pachon D.M.R."/>
            <person name="Bonatelli M.L."/>
            <person name="Correr F.H."/>
            <person name="Franceschini L.M."/>
            <person name="Leite T.F."/>
            <person name="Margarido G.R.A."/>
            <person name="Almeida C.A."/>
            <person name="Ferrarezi J.A."/>
            <person name="Labate C.A."/>
        </authorList>
    </citation>
    <scope>NUCLEOTIDE SEQUENCE</scope>
    <source>
        <strain evidence="23">MF-1</strain>
    </source>
</reference>
<protein>
    <recommendedName>
        <fullName evidence="22">Integrase catalytic domain-containing protein</fullName>
    </recommendedName>
</protein>
<dbReference type="InterPro" id="IPR012337">
    <property type="entry name" value="RNaseH-like_sf"/>
</dbReference>
<dbReference type="InterPro" id="IPR039537">
    <property type="entry name" value="Retrotran_Ty1/copia-like"/>
</dbReference>
<evidence type="ECO:0000256" key="3">
    <source>
        <dbReference type="ARBA" id="ARBA00022612"/>
    </source>
</evidence>
<evidence type="ECO:0000256" key="10">
    <source>
        <dbReference type="ARBA" id="ARBA00022801"/>
    </source>
</evidence>
<dbReference type="Pfam" id="PF00665">
    <property type="entry name" value="rve"/>
    <property type="match status" value="1"/>
</dbReference>
<keyword evidence="8" id="KW-0547">Nucleotide-binding</keyword>
<dbReference type="EMBL" id="AVOT02001794">
    <property type="protein sequence ID" value="MBW0468182.1"/>
    <property type="molecule type" value="Genomic_DNA"/>
</dbReference>
<dbReference type="GO" id="GO:0003723">
    <property type="term" value="F:RNA binding"/>
    <property type="evidence" value="ECO:0007669"/>
    <property type="project" value="UniProtKB-KW"/>
</dbReference>
<dbReference type="InterPro" id="IPR013103">
    <property type="entry name" value="RVT_2"/>
</dbReference>
<keyword evidence="24" id="KW-1185">Reference proteome</keyword>
<evidence type="ECO:0000256" key="2">
    <source>
        <dbReference type="ARBA" id="ARBA00022578"/>
    </source>
</evidence>
<comment type="function">
    <text evidence="1">The aspartyl protease (PR) mediates the proteolytic cleavages of the Gag and Gag-Pol polyproteins after assembly of the VLP.</text>
</comment>
<dbReference type="SUPFAM" id="SSF53098">
    <property type="entry name" value="Ribonuclease H-like"/>
    <property type="match status" value="1"/>
</dbReference>
<dbReference type="GO" id="GO:0003887">
    <property type="term" value="F:DNA-directed DNA polymerase activity"/>
    <property type="evidence" value="ECO:0007669"/>
    <property type="project" value="UniProtKB-KW"/>
</dbReference>
<evidence type="ECO:0000256" key="14">
    <source>
        <dbReference type="ARBA" id="ARBA00022908"/>
    </source>
</evidence>
<comment type="caution">
    <text evidence="23">The sequence shown here is derived from an EMBL/GenBank/DDBJ whole genome shotgun (WGS) entry which is preliminary data.</text>
</comment>
<keyword evidence="2" id="KW-0815">Transposition</keyword>
<keyword evidence="4" id="KW-0645">Protease</keyword>
<evidence type="ECO:0000256" key="19">
    <source>
        <dbReference type="ARBA" id="ARBA00023268"/>
    </source>
</evidence>
<accession>A0A9Q3BNP7</accession>
<evidence type="ECO:0000256" key="4">
    <source>
        <dbReference type="ARBA" id="ARBA00022670"/>
    </source>
</evidence>
<comment type="catalytic activity">
    <reaction evidence="21">
        <text>DNA(n) + a 2'-deoxyribonucleoside 5'-triphosphate = DNA(n+1) + diphosphate</text>
        <dbReference type="Rhea" id="RHEA:22508"/>
        <dbReference type="Rhea" id="RHEA-COMP:17339"/>
        <dbReference type="Rhea" id="RHEA-COMP:17340"/>
        <dbReference type="ChEBI" id="CHEBI:33019"/>
        <dbReference type="ChEBI" id="CHEBI:61560"/>
        <dbReference type="ChEBI" id="CHEBI:173112"/>
        <dbReference type="EC" id="2.7.7.7"/>
    </reaction>
</comment>
<name>A0A9Q3BNP7_9BASI</name>
<evidence type="ECO:0000256" key="18">
    <source>
        <dbReference type="ARBA" id="ARBA00023172"/>
    </source>
</evidence>
<evidence type="ECO:0000256" key="7">
    <source>
        <dbReference type="ARBA" id="ARBA00022723"/>
    </source>
</evidence>
<keyword evidence="18" id="KW-0233">DNA recombination</keyword>
<evidence type="ECO:0000256" key="15">
    <source>
        <dbReference type="ARBA" id="ARBA00022918"/>
    </source>
</evidence>
<keyword evidence="16" id="KW-0239">DNA-directed DNA polymerase</keyword>
<keyword evidence="7" id="KW-0479">Metal-binding</keyword>
<dbReference type="Proteomes" id="UP000765509">
    <property type="component" value="Unassembled WGS sequence"/>
</dbReference>
<evidence type="ECO:0000256" key="17">
    <source>
        <dbReference type="ARBA" id="ARBA00023113"/>
    </source>
</evidence>
<dbReference type="AlphaFoldDB" id="A0A9Q3BNP7"/>
<feature type="domain" description="Integrase catalytic" evidence="22">
    <location>
        <begin position="161"/>
        <end position="332"/>
    </location>
</feature>
<keyword evidence="9" id="KW-0255">Endonuclease</keyword>
<evidence type="ECO:0000313" key="24">
    <source>
        <dbReference type="Proteomes" id="UP000765509"/>
    </source>
</evidence>
<dbReference type="GO" id="GO:0006508">
    <property type="term" value="P:proteolysis"/>
    <property type="evidence" value="ECO:0007669"/>
    <property type="project" value="UniProtKB-KW"/>
</dbReference>
<keyword evidence="12" id="KW-0460">Magnesium</keyword>
<evidence type="ECO:0000256" key="8">
    <source>
        <dbReference type="ARBA" id="ARBA00022741"/>
    </source>
</evidence>
<dbReference type="GO" id="GO:0046872">
    <property type="term" value="F:metal ion binding"/>
    <property type="evidence" value="ECO:0007669"/>
    <property type="project" value="UniProtKB-KW"/>
</dbReference>
<dbReference type="PANTHER" id="PTHR42648">
    <property type="entry name" value="TRANSPOSASE, PUTATIVE-RELATED"/>
    <property type="match status" value="1"/>
</dbReference>
<evidence type="ECO:0000256" key="6">
    <source>
        <dbReference type="ARBA" id="ARBA00022722"/>
    </source>
</evidence>
<keyword evidence="3" id="KW-1188">Viral release from host cell</keyword>
<dbReference type="GO" id="GO:0004519">
    <property type="term" value="F:endonuclease activity"/>
    <property type="evidence" value="ECO:0007669"/>
    <property type="project" value="UniProtKB-KW"/>
</dbReference>
<keyword evidence="5" id="KW-0548">Nucleotidyltransferase</keyword>
<keyword evidence="13" id="KW-0694">RNA-binding</keyword>
<evidence type="ECO:0000256" key="16">
    <source>
        <dbReference type="ARBA" id="ARBA00022932"/>
    </source>
</evidence>
<dbReference type="GO" id="GO:0032196">
    <property type="term" value="P:transposition"/>
    <property type="evidence" value="ECO:0007669"/>
    <property type="project" value="UniProtKB-KW"/>
</dbReference>
<dbReference type="Gene3D" id="3.30.420.10">
    <property type="entry name" value="Ribonuclease H-like superfamily/Ribonuclease H"/>
    <property type="match status" value="1"/>
</dbReference>
<keyword evidence="11" id="KW-0067">ATP-binding</keyword>
<evidence type="ECO:0000256" key="5">
    <source>
        <dbReference type="ARBA" id="ARBA00022695"/>
    </source>
</evidence>
<evidence type="ECO:0000256" key="11">
    <source>
        <dbReference type="ARBA" id="ARBA00022840"/>
    </source>
</evidence>
<keyword evidence="19" id="KW-0511">Multifunctional enzyme</keyword>
<dbReference type="Pfam" id="PF07727">
    <property type="entry name" value="RVT_2"/>
    <property type="match status" value="1"/>
</dbReference>
<evidence type="ECO:0000256" key="12">
    <source>
        <dbReference type="ARBA" id="ARBA00022842"/>
    </source>
</evidence>
<evidence type="ECO:0000256" key="13">
    <source>
        <dbReference type="ARBA" id="ARBA00022884"/>
    </source>
</evidence>
<dbReference type="GO" id="GO:0003964">
    <property type="term" value="F:RNA-directed DNA polymerase activity"/>
    <property type="evidence" value="ECO:0007669"/>
    <property type="project" value="UniProtKB-KW"/>
</dbReference>
<dbReference type="GO" id="GO:0005524">
    <property type="term" value="F:ATP binding"/>
    <property type="evidence" value="ECO:0007669"/>
    <property type="project" value="UniProtKB-KW"/>
</dbReference>
<dbReference type="GO" id="GO:0015074">
    <property type="term" value="P:DNA integration"/>
    <property type="evidence" value="ECO:0007669"/>
    <property type="project" value="UniProtKB-KW"/>
</dbReference>
<evidence type="ECO:0000259" key="22">
    <source>
        <dbReference type="PROSITE" id="PS50994"/>
    </source>
</evidence>
<evidence type="ECO:0000256" key="1">
    <source>
        <dbReference type="ARBA" id="ARBA00002180"/>
    </source>
</evidence>
<comment type="catalytic activity">
    <reaction evidence="20">
        <text>DNA(n) + a 2'-deoxyribonucleoside 5'-triphosphate = DNA(n+1) + diphosphate</text>
        <dbReference type="Rhea" id="RHEA:22508"/>
        <dbReference type="Rhea" id="RHEA-COMP:17339"/>
        <dbReference type="Rhea" id="RHEA-COMP:17340"/>
        <dbReference type="ChEBI" id="CHEBI:33019"/>
        <dbReference type="ChEBI" id="CHEBI:61560"/>
        <dbReference type="ChEBI" id="CHEBI:173112"/>
        <dbReference type="EC" id="2.7.7.49"/>
    </reaction>
</comment>
<keyword evidence="17" id="KW-0917">Virion maturation</keyword>
<dbReference type="InterPro" id="IPR054722">
    <property type="entry name" value="PolX-like_BBD"/>
</dbReference>